<dbReference type="Proteomes" id="UP000315115">
    <property type="component" value="Plasmid pAM7"/>
</dbReference>
<protein>
    <submittedName>
        <fullName evidence="1">Uncharacterized protein</fullName>
    </submittedName>
</protein>
<evidence type="ECO:0000313" key="2">
    <source>
        <dbReference type="Proteomes" id="UP000315115"/>
    </source>
</evidence>
<keyword evidence="1" id="KW-0614">Plasmid</keyword>
<dbReference type="RefSeq" id="WP_143694312.1">
    <property type="nucleotide sequence ID" value="NZ_AP019800.1"/>
</dbReference>
<geneLocation type="plasmid" evidence="2">
    <name>pam7 dna</name>
</geneLocation>
<evidence type="ECO:0000313" key="1">
    <source>
        <dbReference type="EMBL" id="BBL92349.1"/>
    </source>
</evidence>
<sequence>MFNRLDQVAKQGFLYAIGEKHDCLIETEMELLAFNAGITDANKRHGLSVDRMTGIPKIYVSGEKTNRNSVKICSL</sequence>
<dbReference type="EMBL" id="AP019800">
    <property type="protein sequence ID" value="BBL92349.1"/>
    <property type="molecule type" value="Genomic_DNA"/>
</dbReference>
<accession>A0A510IF60</accession>
<dbReference type="AlphaFoldDB" id="A0A510IF60"/>
<gene>
    <name evidence="1" type="ORF">VroAM7_50020</name>
</gene>
<reference evidence="2" key="1">
    <citation type="submission" date="2019-07" db="EMBL/GenBank/DDBJ databases">
        <title>Complete Genome Sequences of Vibrion rotiferianus strain AM7.</title>
        <authorList>
            <person name="Miyazaki K."/>
            <person name="Wiseschart A."/>
            <person name="Pootanakit K."/>
            <person name="Ishimori K."/>
            <person name="Kitahara K."/>
        </authorList>
    </citation>
    <scope>NUCLEOTIDE SEQUENCE [LARGE SCALE GENOMIC DNA]</scope>
    <source>
        <strain evidence="2">AM7</strain>
        <plasmid evidence="2">pam7 dna</plasmid>
    </source>
</reference>
<name>A0A510IF60_9VIBR</name>
<organism evidence="1 2">
    <name type="scientific">Vibrio rotiferianus</name>
    <dbReference type="NCBI Taxonomy" id="190895"/>
    <lineage>
        <taxon>Bacteria</taxon>
        <taxon>Pseudomonadati</taxon>
        <taxon>Pseudomonadota</taxon>
        <taxon>Gammaproteobacteria</taxon>
        <taxon>Vibrionales</taxon>
        <taxon>Vibrionaceae</taxon>
        <taxon>Vibrio</taxon>
    </lineage>
</organism>
<proteinExistence type="predicted"/>